<organism evidence="2 3">
    <name type="scientific">Caerostris extrusa</name>
    <name type="common">Bark spider</name>
    <name type="synonym">Caerostris bankana</name>
    <dbReference type="NCBI Taxonomy" id="172846"/>
    <lineage>
        <taxon>Eukaryota</taxon>
        <taxon>Metazoa</taxon>
        <taxon>Ecdysozoa</taxon>
        <taxon>Arthropoda</taxon>
        <taxon>Chelicerata</taxon>
        <taxon>Arachnida</taxon>
        <taxon>Araneae</taxon>
        <taxon>Araneomorphae</taxon>
        <taxon>Entelegynae</taxon>
        <taxon>Araneoidea</taxon>
        <taxon>Araneidae</taxon>
        <taxon>Caerostris</taxon>
    </lineage>
</organism>
<evidence type="ECO:0008006" key="4">
    <source>
        <dbReference type="Google" id="ProtNLM"/>
    </source>
</evidence>
<evidence type="ECO:0000313" key="2">
    <source>
        <dbReference type="EMBL" id="GIZ03100.1"/>
    </source>
</evidence>
<name>A0AAV4YA74_CAEEX</name>
<protein>
    <recommendedName>
        <fullName evidence="4">PRA1 family protein</fullName>
    </recommendedName>
</protein>
<keyword evidence="1" id="KW-0472">Membrane</keyword>
<comment type="caution">
    <text evidence="2">The sequence shown here is derived from an EMBL/GenBank/DDBJ whole genome shotgun (WGS) entry which is preliminary data.</text>
</comment>
<evidence type="ECO:0000256" key="1">
    <source>
        <dbReference type="SAM" id="Phobius"/>
    </source>
</evidence>
<keyword evidence="1" id="KW-0812">Transmembrane</keyword>
<reference evidence="2 3" key="1">
    <citation type="submission" date="2021-06" db="EMBL/GenBank/DDBJ databases">
        <title>Caerostris extrusa draft genome.</title>
        <authorList>
            <person name="Kono N."/>
            <person name="Arakawa K."/>
        </authorList>
    </citation>
    <scope>NUCLEOTIDE SEQUENCE [LARGE SCALE GENOMIC DNA]</scope>
</reference>
<accession>A0AAV4YA74</accession>
<keyword evidence="1" id="KW-1133">Transmembrane helix</keyword>
<proteinExistence type="predicted"/>
<sequence>MSPKCNSACCGMDLQELLYWKQFLTSCLNDLFGLNHPVCVARGAVFLLVFVFLAAYAGMPLVVSFGLAYTAYLFVGGKKHNAVVFRTVSRDLRKQGKLLPASPFYPKMCVGAHRLSDPNGDFLVSAYPSLFRSFTL</sequence>
<feature type="transmembrane region" description="Helical" evidence="1">
    <location>
        <begin position="44"/>
        <end position="75"/>
    </location>
</feature>
<dbReference type="EMBL" id="BPLR01001550">
    <property type="protein sequence ID" value="GIZ03100.1"/>
    <property type="molecule type" value="Genomic_DNA"/>
</dbReference>
<dbReference type="Proteomes" id="UP001054945">
    <property type="component" value="Unassembled WGS sequence"/>
</dbReference>
<gene>
    <name evidence="2" type="primary">AVEN_207797_1</name>
    <name evidence="2" type="ORF">CEXT_633911</name>
</gene>
<keyword evidence="3" id="KW-1185">Reference proteome</keyword>
<dbReference type="AlphaFoldDB" id="A0AAV4YA74"/>
<evidence type="ECO:0000313" key="3">
    <source>
        <dbReference type="Proteomes" id="UP001054945"/>
    </source>
</evidence>